<protein>
    <submittedName>
        <fullName evidence="2">Uncharacterized protein</fullName>
    </submittedName>
</protein>
<proteinExistence type="predicted"/>
<accession>A0ABQ5KBB7</accession>
<organism evidence="2 3">
    <name type="scientific">Aduncisulcus paluster</name>
    <dbReference type="NCBI Taxonomy" id="2918883"/>
    <lineage>
        <taxon>Eukaryota</taxon>
        <taxon>Metamonada</taxon>
        <taxon>Carpediemonas-like organisms</taxon>
        <taxon>Aduncisulcus</taxon>
    </lineage>
</organism>
<dbReference type="EMBL" id="BQXS01013860">
    <property type="protein sequence ID" value="GKT29853.1"/>
    <property type="molecule type" value="Genomic_DNA"/>
</dbReference>
<keyword evidence="1" id="KW-0175">Coiled coil</keyword>
<feature type="coiled-coil region" evidence="1">
    <location>
        <begin position="227"/>
        <end position="297"/>
    </location>
</feature>
<gene>
    <name evidence="2" type="ORF">ADUPG1_014243</name>
</gene>
<evidence type="ECO:0000256" key="1">
    <source>
        <dbReference type="SAM" id="Coils"/>
    </source>
</evidence>
<comment type="caution">
    <text evidence="2">The sequence shown here is derived from an EMBL/GenBank/DDBJ whole genome shotgun (WGS) entry which is preliminary data.</text>
</comment>
<dbReference type="Proteomes" id="UP001057375">
    <property type="component" value="Unassembled WGS sequence"/>
</dbReference>
<sequence>MDPLQRGKCPKYISRSALIRIVAAGEEILSHLPPQVFSKYIEAKECIIDTYEGEEEPINYSCVADISFIPPVGCPKFVQTEEVSVSSISKDDKEKDEPRTQYEDKYQLLLRNLVLIASDLKESVSIIPSEFRTSPSNDKAISVSSTLSPLISLPDQPSLCDSLSIILSDISKSSSMISSSLKPIISKLRIDKSKYAKNTNLLKSKLHYIEEKHSSLNSKYKTLGAKCAKVENKKDHFKKQYDIKESELERVKCDIIEKDAKIKELLEAMKEMGSKIQQKMSRMKDLYEKEIERLKIDLSSKIGFIKTCMRNPVSPTPMLSVTLAMNARKSRKLTLPAPHLPPLSSLSSSLPPSLEHTLTLAVDDVLLKKFQLWRSEVTHWNVYASRRMTSLCKKLAVCANERGSWRCSCCYEKWMPCSHFAGTSVMQTKSSSGVSLSLFSGYSWMMILDS</sequence>
<evidence type="ECO:0000313" key="2">
    <source>
        <dbReference type="EMBL" id="GKT29853.1"/>
    </source>
</evidence>
<keyword evidence="3" id="KW-1185">Reference proteome</keyword>
<name>A0ABQ5KBB7_9EUKA</name>
<reference evidence="2" key="1">
    <citation type="submission" date="2022-03" db="EMBL/GenBank/DDBJ databases">
        <title>Draft genome sequence of Aduncisulcus paluster, a free-living microaerophilic Fornicata.</title>
        <authorList>
            <person name="Yuyama I."/>
            <person name="Kume K."/>
            <person name="Tamura T."/>
            <person name="Inagaki Y."/>
            <person name="Hashimoto T."/>
        </authorList>
    </citation>
    <scope>NUCLEOTIDE SEQUENCE</scope>
    <source>
        <strain evidence="2">NY0171</strain>
    </source>
</reference>
<evidence type="ECO:0000313" key="3">
    <source>
        <dbReference type="Proteomes" id="UP001057375"/>
    </source>
</evidence>